<feature type="compositionally biased region" description="Basic and acidic residues" evidence="1">
    <location>
        <begin position="451"/>
        <end position="464"/>
    </location>
</feature>
<dbReference type="Proteomes" id="UP000310200">
    <property type="component" value="Unassembled WGS sequence"/>
</dbReference>
<feature type="compositionally biased region" description="Basic and acidic residues" evidence="1">
    <location>
        <begin position="332"/>
        <end position="344"/>
    </location>
</feature>
<name>A0A4S2KLL9_9HYME</name>
<gene>
    <name evidence="2" type="ORF">DBV15_08306</name>
</gene>
<feature type="region of interest" description="Disordered" evidence="1">
    <location>
        <begin position="118"/>
        <end position="197"/>
    </location>
</feature>
<feature type="region of interest" description="Disordered" evidence="1">
    <location>
        <begin position="320"/>
        <end position="419"/>
    </location>
</feature>
<comment type="caution">
    <text evidence="2">The sequence shown here is derived from an EMBL/GenBank/DDBJ whole genome shotgun (WGS) entry which is preliminary data.</text>
</comment>
<dbReference type="EMBL" id="QBLH01002296">
    <property type="protein sequence ID" value="TGZ48899.1"/>
    <property type="molecule type" value="Genomic_DNA"/>
</dbReference>
<reference evidence="2 3" key="1">
    <citation type="journal article" date="2019" name="Philos. Trans. R. Soc. Lond., B, Biol. Sci.">
        <title>Ant behaviour and brain gene expression of defending hosts depend on the ecological success of the intruding social parasite.</title>
        <authorList>
            <person name="Kaur R."/>
            <person name="Stoldt M."/>
            <person name="Jongepier E."/>
            <person name="Feldmeyer B."/>
            <person name="Menzel F."/>
            <person name="Bornberg-Bauer E."/>
            <person name="Foitzik S."/>
        </authorList>
    </citation>
    <scope>NUCLEOTIDE SEQUENCE [LARGE SCALE GENOMIC DNA]</scope>
    <source>
        <tissue evidence="2">Whole body</tissue>
    </source>
</reference>
<keyword evidence="3" id="KW-1185">Reference proteome</keyword>
<dbReference type="AlphaFoldDB" id="A0A4S2KLL9"/>
<feature type="compositionally biased region" description="Basic residues" evidence="1">
    <location>
        <begin position="132"/>
        <end position="152"/>
    </location>
</feature>
<feature type="compositionally biased region" description="Basic and acidic residues" evidence="1">
    <location>
        <begin position="368"/>
        <end position="411"/>
    </location>
</feature>
<organism evidence="2 3">
    <name type="scientific">Temnothorax longispinosus</name>
    <dbReference type="NCBI Taxonomy" id="300112"/>
    <lineage>
        <taxon>Eukaryota</taxon>
        <taxon>Metazoa</taxon>
        <taxon>Ecdysozoa</taxon>
        <taxon>Arthropoda</taxon>
        <taxon>Hexapoda</taxon>
        <taxon>Insecta</taxon>
        <taxon>Pterygota</taxon>
        <taxon>Neoptera</taxon>
        <taxon>Endopterygota</taxon>
        <taxon>Hymenoptera</taxon>
        <taxon>Apocrita</taxon>
        <taxon>Aculeata</taxon>
        <taxon>Formicoidea</taxon>
        <taxon>Formicidae</taxon>
        <taxon>Myrmicinae</taxon>
        <taxon>Temnothorax</taxon>
    </lineage>
</organism>
<evidence type="ECO:0000313" key="3">
    <source>
        <dbReference type="Proteomes" id="UP000310200"/>
    </source>
</evidence>
<feature type="compositionally biased region" description="Basic residues" evidence="1">
    <location>
        <begin position="320"/>
        <end position="331"/>
    </location>
</feature>
<evidence type="ECO:0000256" key="1">
    <source>
        <dbReference type="SAM" id="MobiDB-lite"/>
    </source>
</evidence>
<evidence type="ECO:0000313" key="2">
    <source>
        <dbReference type="EMBL" id="TGZ48899.1"/>
    </source>
</evidence>
<feature type="region of interest" description="Disordered" evidence="1">
    <location>
        <begin position="448"/>
        <end position="478"/>
    </location>
</feature>
<sequence length="606" mass="69349">MAVRCEVRYTVYRVVLDSQRPYSEFNVPSFDLRCAKPRAILIIPVFIRTRRILSVPNSVVCTRITLTLEPHVGWQRFLLAKKEMQKIQVSASHHSSLPVRPFVPEDTDRLRRDTLISQMHEMEDGGGGDATRRRHKQARRKKRRSGAARRGARSSETTRWSCSLAQRAARSESGLDFRAVSRTSPSDEGNARATRESRCTGPTLAIEARKRLSVYRNSGKNLCRARLASGCDATHYVDSVGTQRRAGESFIVRARLILHHRQFRRGLAWLTGNSSPGFATEHEWKGTNVVRPRGVGKPSQCSRDKERFQRNVAASPLRIAKNKRLSKRRGTTVREGDAIQHDAMLEETYEAGGTRIATTEKGTRRRRPVEEEGQVRRRTKAENDGLQKDDRKKERGRERTKRERRGKEKEKERRRRTKSVCKRANYELVRRRPLRIATNKRPALFVVLPRRPRDDRSNDRRYTPSRDFSAGGVDEESSPLFPDFPPSLLLPPMPLPFFTPRFANGFFVEIRLAFDLDGRERRTNVVILVRFRRRAPRRAAPSGSTGFSKGGTLRVCAPPPRRPRASANQMPIVPRSLSSFHHAPHLRAPSQCFRRQLIAPLFAASR</sequence>
<accession>A0A4S2KLL9</accession>
<protein>
    <submittedName>
        <fullName evidence="2">Uncharacterized protein</fullName>
    </submittedName>
</protein>
<proteinExistence type="predicted"/>